<gene>
    <name evidence="3" type="ORF">EJ377_19870</name>
</gene>
<proteinExistence type="predicted"/>
<dbReference type="EMBL" id="RYFC01000003">
    <property type="protein sequence ID" value="RTZ46465.1"/>
    <property type="molecule type" value="Genomic_DNA"/>
</dbReference>
<evidence type="ECO:0000259" key="2">
    <source>
        <dbReference type="Pfam" id="PF18962"/>
    </source>
</evidence>
<organism evidence="3 4">
    <name type="scientific">Chryseobacterium arthrosphaerae</name>
    <dbReference type="NCBI Taxonomy" id="651561"/>
    <lineage>
        <taxon>Bacteria</taxon>
        <taxon>Pseudomonadati</taxon>
        <taxon>Bacteroidota</taxon>
        <taxon>Flavobacteriia</taxon>
        <taxon>Flavobacteriales</taxon>
        <taxon>Weeksellaceae</taxon>
        <taxon>Chryseobacterium group</taxon>
        <taxon>Chryseobacterium</taxon>
    </lineage>
</organism>
<evidence type="ECO:0000313" key="4">
    <source>
        <dbReference type="Proteomes" id="UP000276953"/>
    </source>
</evidence>
<comment type="caution">
    <text evidence="3">The sequence shown here is derived from an EMBL/GenBank/DDBJ whole genome shotgun (WGS) entry which is preliminary data.</text>
</comment>
<name>A0A432DTR2_9FLAO</name>
<dbReference type="InterPro" id="IPR026444">
    <property type="entry name" value="Secre_tail"/>
</dbReference>
<dbReference type="NCBIfam" id="TIGR04183">
    <property type="entry name" value="Por_Secre_tail"/>
    <property type="match status" value="1"/>
</dbReference>
<sequence length="75" mass="8550">MKSGQKLNIAIKNAKRNLKAEIYDMTGQLLTAARGSVEEINKKVNDRMQNLKTGIYIISIYDEDTSLYQSKIIKE</sequence>
<reference evidence="3 4" key="1">
    <citation type="submission" date="2018-12" db="EMBL/GenBank/DDBJ databases">
        <title>Draft Genome Sequence of Chryseobacterium arthrosphaerae strain ED882-96 Isolated from the Blood of a Patient with Liver Cirrhosis in Taiwan.</title>
        <authorList>
            <person name="Lin J.-N."/>
            <person name="Lai C.-H."/>
            <person name="Yang C.-H."/>
            <person name="Huang Y.-H."/>
        </authorList>
    </citation>
    <scope>NUCLEOTIDE SEQUENCE [LARGE SCALE GENOMIC DNA]</scope>
    <source>
        <strain evidence="3 4">ED882-96</strain>
    </source>
</reference>
<keyword evidence="1" id="KW-0732">Signal</keyword>
<dbReference type="Pfam" id="PF18962">
    <property type="entry name" value="Por_Secre_tail"/>
    <property type="match status" value="1"/>
</dbReference>
<dbReference type="Proteomes" id="UP000276953">
    <property type="component" value="Unassembled WGS sequence"/>
</dbReference>
<protein>
    <submittedName>
        <fullName evidence="3">T9SS type A sorting domain-containing protein</fullName>
    </submittedName>
</protein>
<dbReference type="AlphaFoldDB" id="A0A432DTR2"/>
<feature type="domain" description="Secretion system C-terminal sorting" evidence="2">
    <location>
        <begin position="5"/>
        <end position="73"/>
    </location>
</feature>
<evidence type="ECO:0000256" key="1">
    <source>
        <dbReference type="ARBA" id="ARBA00022729"/>
    </source>
</evidence>
<accession>A0A432DTR2</accession>
<evidence type="ECO:0000313" key="3">
    <source>
        <dbReference type="EMBL" id="RTZ46465.1"/>
    </source>
</evidence>